<dbReference type="RefSeq" id="WP_208998612.1">
    <property type="nucleotide sequence ID" value="NZ_JBHUFA010000001.1"/>
</dbReference>
<evidence type="ECO:0000256" key="1">
    <source>
        <dbReference type="SAM" id="MobiDB-lite"/>
    </source>
</evidence>
<evidence type="ECO:0000313" key="3">
    <source>
        <dbReference type="Proteomes" id="UP001597327"/>
    </source>
</evidence>
<accession>A0ABW4JU82</accession>
<gene>
    <name evidence="2" type="ORF">ACFSC7_07495</name>
</gene>
<feature type="compositionally biased region" description="Acidic residues" evidence="1">
    <location>
        <begin position="202"/>
        <end position="219"/>
    </location>
</feature>
<name>A0ABW4JU82_9HYPH</name>
<proteinExistence type="predicted"/>
<reference evidence="3" key="1">
    <citation type="journal article" date="2019" name="Int. J. Syst. Evol. Microbiol.">
        <title>The Global Catalogue of Microorganisms (GCM) 10K type strain sequencing project: providing services to taxonomists for standard genome sequencing and annotation.</title>
        <authorList>
            <consortium name="The Broad Institute Genomics Platform"/>
            <consortium name="The Broad Institute Genome Sequencing Center for Infectious Disease"/>
            <person name="Wu L."/>
            <person name="Ma J."/>
        </authorList>
    </citation>
    <scope>NUCLEOTIDE SEQUENCE [LARGE SCALE GENOMIC DNA]</scope>
    <source>
        <strain evidence="3">JCM 3369</strain>
    </source>
</reference>
<evidence type="ECO:0000313" key="2">
    <source>
        <dbReference type="EMBL" id="MFD1695357.1"/>
    </source>
</evidence>
<protein>
    <submittedName>
        <fullName evidence="2">Uncharacterized protein</fullName>
    </submittedName>
</protein>
<dbReference type="Proteomes" id="UP001597327">
    <property type="component" value="Unassembled WGS sequence"/>
</dbReference>
<sequence>MVPFAFDPTELVREAQARFGWSETDLGNAMTALMGAATSGMKVLAGVSPMTAPAALGLPGGASNPLSMFMSSAAVADDAPYLAMVYGPKPVREAVALQIASITGLQREAIMDMMPVAATLALGQIARPYVPEDARELLDAFMRGYARGRPKPVPSPADYFQGYAQAMQSFWTGFLKPFGGTGPGAEADDALDPHVSAHQMEDDFEDDLPPDDAPEDTPEEVMPAEAPAGFEAMVSDWMSRSREMQVSQFRAFDSLFERARRDMDTVAKGK</sequence>
<organism evidence="2 3">
    <name type="scientific">Roseibium aestuarii</name>
    <dbReference type="NCBI Taxonomy" id="2600299"/>
    <lineage>
        <taxon>Bacteria</taxon>
        <taxon>Pseudomonadati</taxon>
        <taxon>Pseudomonadota</taxon>
        <taxon>Alphaproteobacteria</taxon>
        <taxon>Hyphomicrobiales</taxon>
        <taxon>Stappiaceae</taxon>
        <taxon>Roseibium</taxon>
    </lineage>
</organism>
<comment type="caution">
    <text evidence="2">The sequence shown here is derived from an EMBL/GenBank/DDBJ whole genome shotgun (WGS) entry which is preliminary data.</text>
</comment>
<feature type="region of interest" description="Disordered" evidence="1">
    <location>
        <begin position="201"/>
        <end position="221"/>
    </location>
</feature>
<dbReference type="EMBL" id="JBHUFA010000001">
    <property type="protein sequence ID" value="MFD1695357.1"/>
    <property type="molecule type" value="Genomic_DNA"/>
</dbReference>
<keyword evidence="3" id="KW-1185">Reference proteome</keyword>